<evidence type="ECO:0000313" key="4">
    <source>
        <dbReference type="Proteomes" id="UP001345691"/>
    </source>
</evidence>
<dbReference type="Gene3D" id="1.20.5.430">
    <property type="match status" value="1"/>
</dbReference>
<evidence type="ECO:0000313" key="3">
    <source>
        <dbReference type="EMBL" id="KAK5065647.1"/>
    </source>
</evidence>
<reference evidence="3 4" key="1">
    <citation type="submission" date="2023-08" db="EMBL/GenBank/DDBJ databases">
        <title>Black Yeasts Isolated from many extreme environments.</title>
        <authorList>
            <person name="Coleine C."/>
            <person name="Stajich J.E."/>
            <person name="Selbmann L."/>
        </authorList>
    </citation>
    <scope>NUCLEOTIDE SEQUENCE [LARGE SCALE GENOMIC DNA]</scope>
    <source>
        <strain evidence="3 4">CCFEE 6328</strain>
    </source>
</reference>
<name>A0ABR0JI73_9EURO</name>
<organism evidence="3 4">
    <name type="scientific">Exophiala sideris</name>
    <dbReference type="NCBI Taxonomy" id="1016849"/>
    <lineage>
        <taxon>Eukaryota</taxon>
        <taxon>Fungi</taxon>
        <taxon>Dikarya</taxon>
        <taxon>Ascomycota</taxon>
        <taxon>Pezizomycotina</taxon>
        <taxon>Eurotiomycetes</taxon>
        <taxon>Chaetothyriomycetidae</taxon>
        <taxon>Chaetothyriales</taxon>
        <taxon>Herpotrichiellaceae</taxon>
        <taxon>Exophiala</taxon>
    </lineage>
</organism>
<comment type="similarity">
    <text evidence="1">Belongs to the HSBP1 family.</text>
</comment>
<evidence type="ECO:0000256" key="1">
    <source>
        <dbReference type="ARBA" id="ARBA00006349"/>
    </source>
</evidence>
<sequence length="131" mass="14088">MEVTGSPYPAVLPPKKPSLNINVNMPNGTYFQAMPTPPPQSGSSRPGLARSATTFTDLAAPNEATTKLAEAIDDFLGDLEKKFKGISDEILTKLDDMAERCDRLEQEMLLRDASTMENIGKTQAGTTTGPT</sequence>
<evidence type="ECO:0000256" key="2">
    <source>
        <dbReference type="SAM" id="MobiDB-lite"/>
    </source>
</evidence>
<proteinExistence type="inferred from homology"/>
<feature type="region of interest" description="Disordered" evidence="2">
    <location>
        <begin position="112"/>
        <end position="131"/>
    </location>
</feature>
<keyword evidence="4" id="KW-1185">Reference proteome</keyword>
<dbReference type="Pfam" id="PF06825">
    <property type="entry name" value="HSBP1"/>
    <property type="match status" value="1"/>
</dbReference>
<comment type="caution">
    <text evidence="3">The sequence shown here is derived from an EMBL/GenBank/DDBJ whole genome shotgun (WGS) entry which is preliminary data.</text>
</comment>
<gene>
    <name evidence="3" type="ORF">LTR69_003196</name>
</gene>
<feature type="compositionally biased region" description="Polar residues" evidence="2">
    <location>
        <begin position="115"/>
        <end position="131"/>
    </location>
</feature>
<dbReference type="InterPro" id="IPR009643">
    <property type="entry name" value="HS1-bd"/>
</dbReference>
<accession>A0ABR0JI73</accession>
<protein>
    <submittedName>
        <fullName evidence="3">Uncharacterized protein</fullName>
    </submittedName>
</protein>
<dbReference type="Proteomes" id="UP001345691">
    <property type="component" value="Unassembled WGS sequence"/>
</dbReference>
<dbReference type="EMBL" id="JAVRRF010000005">
    <property type="protein sequence ID" value="KAK5065647.1"/>
    <property type="molecule type" value="Genomic_DNA"/>
</dbReference>